<evidence type="ECO:0000313" key="1">
    <source>
        <dbReference type="EMBL" id="NFN36448.1"/>
    </source>
</evidence>
<dbReference type="AlphaFoldDB" id="A0A846JXN6"/>
<dbReference type="Proteomes" id="UP000473681">
    <property type="component" value="Unassembled WGS sequence"/>
</dbReference>
<proteinExistence type="predicted"/>
<evidence type="ECO:0000313" key="2">
    <source>
        <dbReference type="Proteomes" id="UP000473681"/>
    </source>
</evidence>
<protein>
    <submittedName>
        <fullName evidence="1">Uncharacterized protein</fullName>
    </submittedName>
</protein>
<dbReference type="EMBL" id="SWVK01000023">
    <property type="protein sequence ID" value="NFN36448.1"/>
    <property type="molecule type" value="Genomic_DNA"/>
</dbReference>
<gene>
    <name evidence="1" type="ORF">FDB51_15290</name>
</gene>
<accession>A0A846JXN6</accession>
<name>A0A846JXN6_CLOBO</name>
<organism evidence="1 2">
    <name type="scientific">Clostridium botulinum</name>
    <dbReference type="NCBI Taxonomy" id="1491"/>
    <lineage>
        <taxon>Bacteria</taxon>
        <taxon>Bacillati</taxon>
        <taxon>Bacillota</taxon>
        <taxon>Clostridia</taxon>
        <taxon>Eubacteriales</taxon>
        <taxon>Clostridiaceae</taxon>
        <taxon>Clostridium</taxon>
    </lineage>
</organism>
<sequence length="168" mass="19634">MEKKIKENELKTIAYDYLFNYFGKDIFKGKVITGASIQLAIKAYKNGEEVKFKEEPKANNCFYCDNFKVSFDTDKLYVIEKNIIVDNLYRIIYGWDKIDYEVIGFSLDYLDESPNEELQELLKGIPCSAPMEVSKEQFETFLKEHIEDFNIKDNINAQVPSISFIETD</sequence>
<dbReference type="RefSeq" id="WP_061302139.1">
    <property type="nucleotide sequence ID" value="NZ_LFPA01000154.1"/>
</dbReference>
<comment type="caution">
    <text evidence="1">The sequence shown here is derived from an EMBL/GenBank/DDBJ whole genome shotgun (WGS) entry which is preliminary data.</text>
</comment>
<reference evidence="1 2" key="1">
    <citation type="submission" date="2019-04" db="EMBL/GenBank/DDBJ databases">
        <title>Genome sequencing of Clostridium botulinum Groups I-IV and Clostridium butyricum.</title>
        <authorList>
            <person name="Brunt J."/>
            <person name="Van Vliet A.H.M."/>
            <person name="Stringer S.C."/>
            <person name="Carter A.T."/>
            <person name="Peck M.W."/>
        </authorList>
    </citation>
    <scope>NUCLEOTIDE SEQUENCE [LARGE SCALE GENOMIC DNA]</scope>
    <source>
        <strain evidence="1 2">CB-K-33E</strain>
    </source>
</reference>